<evidence type="ECO:0000259" key="2">
    <source>
        <dbReference type="PROSITE" id="PS50846"/>
    </source>
</evidence>
<feature type="domain" description="HMA" evidence="2">
    <location>
        <begin position="1"/>
        <end position="63"/>
    </location>
</feature>
<name>A0A418WXV0_9BURK</name>
<dbReference type="EMBL" id="QYUN01000002">
    <property type="protein sequence ID" value="RJG04953.1"/>
    <property type="molecule type" value="Genomic_DNA"/>
</dbReference>
<keyword evidence="4" id="KW-1185">Reference proteome</keyword>
<protein>
    <submittedName>
        <fullName evidence="3">Copper chaperone</fullName>
    </submittedName>
</protein>
<keyword evidence="1" id="KW-0479">Metal-binding</keyword>
<dbReference type="GO" id="GO:0006825">
    <property type="term" value="P:copper ion transport"/>
    <property type="evidence" value="ECO:0007669"/>
    <property type="project" value="InterPro"/>
</dbReference>
<dbReference type="PROSITE" id="PS01047">
    <property type="entry name" value="HMA_1"/>
    <property type="match status" value="1"/>
</dbReference>
<dbReference type="InterPro" id="IPR036163">
    <property type="entry name" value="HMA_dom_sf"/>
</dbReference>
<gene>
    <name evidence="3" type="ORF">D3870_02025</name>
</gene>
<reference evidence="3 4" key="1">
    <citation type="submission" date="2018-09" db="EMBL/GenBank/DDBJ databases">
        <authorList>
            <person name="Zhu H."/>
        </authorList>
    </citation>
    <scope>NUCLEOTIDE SEQUENCE [LARGE SCALE GENOMIC DNA]</scope>
    <source>
        <strain evidence="3 4">K2R10-39</strain>
    </source>
</reference>
<dbReference type="AlphaFoldDB" id="A0A418WXV0"/>
<dbReference type="InterPro" id="IPR000428">
    <property type="entry name" value="Cu-bd"/>
</dbReference>
<dbReference type="InterPro" id="IPR006121">
    <property type="entry name" value="HMA_dom"/>
</dbReference>
<sequence>MYELRVEGMSCNHCVSMVTKSVLGIDRAAKVDVDLKRGIVRVESKESMDAIKDAVSEAGYPVIAASLV</sequence>
<dbReference type="OrthoDB" id="9813965at2"/>
<dbReference type="SUPFAM" id="SSF55008">
    <property type="entry name" value="HMA, heavy metal-associated domain"/>
    <property type="match status" value="1"/>
</dbReference>
<dbReference type="CDD" id="cd00371">
    <property type="entry name" value="HMA"/>
    <property type="match status" value="1"/>
</dbReference>
<dbReference type="Gene3D" id="3.30.70.100">
    <property type="match status" value="1"/>
</dbReference>
<organism evidence="3 4">
    <name type="scientific">Noviherbaspirillum cavernae</name>
    <dbReference type="NCBI Taxonomy" id="2320862"/>
    <lineage>
        <taxon>Bacteria</taxon>
        <taxon>Pseudomonadati</taxon>
        <taxon>Pseudomonadota</taxon>
        <taxon>Betaproteobacteria</taxon>
        <taxon>Burkholderiales</taxon>
        <taxon>Oxalobacteraceae</taxon>
        <taxon>Noviherbaspirillum</taxon>
    </lineage>
</organism>
<proteinExistence type="predicted"/>
<dbReference type="PROSITE" id="PS50846">
    <property type="entry name" value="HMA_2"/>
    <property type="match status" value="1"/>
</dbReference>
<dbReference type="GO" id="GO:0005507">
    <property type="term" value="F:copper ion binding"/>
    <property type="evidence" value="ECO:0007669"/>
    <property type="project" value="InterPro"/>
</dbReference>
<dbReference type="RefSeq" id="WP_119736244.1">
    <property type="nucleotide sequence ID" value="NZ_QYUN01000002.1"/>
</dbReference>
<dbReference type="Pfam" id="PF00403">
    <property type="entry name" value="HMA"/>
    <property type="match status" value="1"/>
</dbReference>
<dbReference type="Proteomes" id="UP000285190">
    <property type="component" value="Unassembled WGS sequence"/>
</dbReference>
<accession>A0A418WXV0</accession>
<evidence type="ECO:0000256" key="1">
    <source>
        <dbReference type="ARBA" id="ARBA00022723"/>
    </source>
</evidence>
<evidence type="ECO:0000313" key="3">
    <source>
        <dbReference type="EMBL" id="RJG04953.1"/>
    </source>
</evidence>
<comment type="caution">
    <text evidence="3">The sequence shown here is derived from an EMBL/GenBank/DDBJ whole genome shotgun (WGS) entry which is preliminary data.</text>
</comment>
<evidence type="ECO:0000313" key="4">
    <source>
        <dbReference type="Proteomes" id="UP000285190"/>
    </source>
</evidence>
<dbReference type="PRINTS" id="PR00944">
    <property type="entry name" value="CUEXPORT"/>
</dbReference>
<dbReference type="InterPro" id="IPR017969">
    <property type="entry name" value="Heavy-metal-associated_CS"/>
</dbReference>